<dbReference type="OrthoDB" id="2234316at2759"/>
<dbReference type="STRING" id="1450535.A0A317WMV5"/>
<evidence type="ECO:0000313" key="7">
    <source>
        <dbReference type="EMBL" id="PWY86397.1"/>
    </source>
</evidence>
<dbReference type="GO" id="GO:0036503">
    <property type="term" value="P:ERAD pathway"/>
    <property type="evidence" value="ECO:0007669"/>
    <property type="project" value="TreeGrafter"/>
</dbReference>
<dbReference type="Proteomes" id="UP000246702">
    <property type="component" value="Unassembled WGS sequence"/>
</dbReference>
<evidence type="ECO:0000256" key="2">
    <source>
        <dbReference type="ARBA" id="ARBA00010545"/>
    </source>
</evidence>
<evidence type="ECO:0000256" key="5">
    <source>
        <dbReference type="SAM" id="MobiDB-lite"/>
    </source>
</evidence>
<keyword evidence="8" id="KW-1185">Reference proteome</keyword>
<proteinExistence type="inferred from homology"/>
<evidence type="ECO:0000313" key="8">
    <source>
        <dbReference type="Proteomes" id="UP000246702"/>
    </source>
</evidence>
<feature type="chain" id="PRO_5016427479" description="Long chronological lifespan protein 2" evidence="6">
    <location>
        <begin position="22"/>
        <end position="133"/>
    </location>
</feature>
<feature type="signal peptide" evidence="6">
    <location>
        <begin position="1"/>
        <end position="21"/>
    </location>
</feature>
<dbReference type="GeneID" id="37119373"/>
<organism evidence="7 8">
    <name type="scientific">Aspergillus sclerotioniger CBS 115572</name>
    <dbReference type="NCBI Taxonomy" id="1450535"/>
    <lineage>
        <taxon>Eukaryota</taxon>
        <taxon>Fungi</taxon>
        <taxon>Dikarya</taxon>
        <taxon>Ascomycota</taxon>
        <taxon>Pezizomycotina</taxon>
        <taxon>Eurotiomycetes</taxon>
        <taxon>Eurotiomycetidae</taxon>
        <taxon>Eurotiales</taxon>
        <taxon>Aspergillaceae</taxon>
        <taxon>Aspergillus</taxon>
        <taxon>Aspergillus subgen. Circumdati</taxon>
    </lineage>
</organism>
<dbReference type="RefSeq" id="XP_025466988.1">
    <property type="nucleotide sequence ID" value="XM_025617230.1"/>
</dbReference>
<dbReference type="PANTHER" id="PTHR38425:SF1">
    <property type="entry name" value="LONG CHRONOLOGICAL LIFESPAN PROTEIN 2"/>
    <property type="match status" value="1"/>
</dbReference>
<dbReference type="CDD" id="cd23996">
    <property type="entry name" value="LCL2-like"/>
    <property type="match status" value="1"/>
</dbReference>
<keyword evidence="4 6" id="KW-0732">Signal</keyword>
<name>A0A317WMV5_9EURO</name>
<evidence type="ECO:0000256" key="3">
    <source>
        <dbReference type="ARBA" id="ARBA00018534"/>
    </source>
</evidence>
<gene>
    <name evidence="7" type="ORF">BO94DRAFT_624591</name>
</gene>
<accession>A0A317WMV5</accession>
<evidence type="ECO:0000256" key="4">
    <source>
        <dbReference type="ARBA" id="ARBA00022729"/>
    </source>
</evidence>
<sequence>MFYPRLLGAFLLLLSASLAHAQFQFFEHMFGGAGGGGSGGGGGQRHGHGHQGGQNVPSDSSRYQGQWDSAICDKYLCPGTLACVHFPHHCPCPHPGVEEKVELGEGSAVCVSRGGFKEGEAARKIELARKGVL</sequence>
<comment type="function">
    <text evidence="1">Probable component of the endoplasmic reticulum-associated degradation (ERAD) pathway.</text>
</comment>
<dbReference type="AlphaFoldDB" id="A0A317WMV5"/>
<feature type="region of interest" description="Disordered" evidence="5">
    <location>
        <begin position="36"/>
        <end position="60"/>
    </location>
</feature>
<dbReference type="PANTHER" id="PTHR38425">
    <property type="entry name" value="LONG CHRONOLOGICAL LIFESPAN PROTEIN 2"/>
    <property type="match status" value="1"/>
</dbReference>
<evidence type="ECO:0000256" key="6">
    <source>
        <dbReference type="SAM" id="SignalP"/>
    </source>
</evidence>
<protein>
    <recommendedName>
        <fullName evidence="3">Long chronological lifespan protein 2</fullName>
    </recommendedName>
</protein>
<evidence type="ECO:0000256" key="1">
    <source>
        <dbReference type="ARBA" id="ARBA00002208"/>
    </source>
</evidence>
<dbReference type="InterPro" id="IPR034543">
    <property type="entry name" value="LCL2"/>
</dbReference>
<comment type="similarity">
    <text evidence="2">Belongs to the LCL2 family.</text>
</comment>
<comment type="caution">
    <text evidence="7">The sequence shown here is derived from an EMBL/GenBank/DDBJ whole genome shotgun (WGS) entry which is preliminary data.</text>
</comment>
<reference evidence="7 8" key="1">
    <citation type="submission" date="2016-12" db="EMBL/GenBank/DDBJ databases">
        <title>The genomes of Aspergillus section Nigri reveals drivers in fungal speciation.</title>
        <authorList>
            <consortium name="DOE Joint Genome Institute"/>
            <person name="Vesth T.C."/>
            <person name="Nybo J."/>
            <person name="Theobald S."/>
            <person name="Brandl J."/>
            <person name="Frisvad J.C."/>
            <person name="Nielsen K.F."/>
            <person name="Lyhne E.K."/>
            <person name="Kogle M.E."/>
            <person name="Kuo A."/>
            <person name="Riley R."/>
            <person name="Clum A."/>
            <person name="Nolan M."/>
            <person name="Lipzen A."/>
            <person name="Salamov A."/>
            <person name="Henrissat B."/>
            <person name="Wiebenga A."/>
            <person name="De Vries R.P."/>
            <person name="Grigoriev I.V."/>
            <person name="Mortensen U.H."/>
            <person name="Andersen M.R."/>
            <person name="Baker S.E."/>
        </authorList>
    </citation>
    <scope>NUCLEOTIDE SEQUENCE [LARGE SCALE GENOMIC DNA]</scope>
    <source>
        <strain evidence="7 8">CBS 115572</strain>
    </source>
</reference>
<dbReference type="EMBL" id="MSFK01000015">
    <property type="protein sequence ID" value="PWY86397.1"/>
    <property type="molecule type" value="Genomic_DNA"/>
</dbReference>